<sequence length="700" mass="79128">MKFNTLLFLLNCLYFTRGLKDGLENNLIYCDFDNDDLCGWINYKNYWKITENVDLDAIHSINTSPTGVGSFIYIQKDPSSDDPGYLISPEITTTESSNIKIQFYYRKNSISPILDVCVTKGDITKLRCLESISDKGLQQWIFKNIRLPNQIEPFKIVFRVRNMQSIMDVVAIDQVNVEIVPISRNGVRGIKSQKSNNDIESEQKVNNNQKLTSLGGGEEKKLEVEEKKVFGGNVNSPSIPSFNYGEFPSFAQGVDIFRPPESIRGCLAVRCSFMNNNCFWSLDSGWRRIDGTLAIDKIGTESITSGAFLVPLASFFEFDLWMSNSATVSIIQAYDNHEEVLFSQKGMSSNGWHRFRIPLQAGFAPSIISIKANINKNDFVTISNVKLVNSNGEEITCETVQTEPTQKIAVKQIINKNHLTNSNSRISVQRDQPILTRLNGMPVILPTPIAMTPIKPMRYGNFERLTSLQQVNSIYENTKTLKPRIYPSSLKTSTESPDAAFSNLMKLSQQIPNEWRQKIINTIIPEVNPNQKDLFVQKGNNNEELNMGKLISTISGQPVLENQLKHLAQRFGFTGINDPRAIELFQKFVNNPILNKKMAEIIKGEIMKTDKSLVNVKTSVPPIIPVNVDVKDFERVFKEQITKDSFKNLQKDQEISDDLVKNFASIVKLPPSHKDDQEALTRSNLDFVVHNALSHADNSF</sequence>
<feature type="chain" id="PRO_5005895316" evidence="1">
    <location>
        <begin position="19"/>
        <end position="700"/>
    </location>
</feature>
<dbReference type="Proteomes" id="UP000046392">
    <property type="component" value="Unplaced"/>
</dbReference>
<keyword evidence="1" id="KW-0732">Signal</keyword>
<dbReference type="Gene3D" id="2.60.120.200">
    <property type="match status" value="1"/>
</dbReference>
<evidence type="ECO:0000313" key="3">
    <source>
        <dbReference type="Proteomes" id="UP000046392"/>
    </source>
</evidence>
<organism evidence="3 4">
    <name type="scientific">Strongyloides papillosus</name>
    <name type="common">Intestinal threadworm</name>
    <dbReference type="NCBI Taxonomy" id="174720"/>
    <lineage>
        <taxon>Eukaryota</taxon>
        <taxon>Metazoa</taxon>
        <taxon>Ecdysozoa</taxon>
        <taxon>Nematoda</taxon>
        <taxon>Chromadorea</taxon>
        <taxon>Rhabditida</taxon>
        <taxon>Tylenchina</taxon>
        <taxon>Panagrolaimomorpha</taxon>
        <taxon>Strongyloidoidea</taxon>
        <taxon>Strongyloididae</taxon>
        <taxon>Strongyloides</taxon>
    </lineage>
</organism>
<keyword evidence="3" id="KW-1185">Reference proteome</keyword>
<dbReference type="PROSITE" id="PS50060">
    <property type="entry name" value="MAM_2"/>
    <property type="match status" value="1"/>
</dbReference>
<protein>
    <submittedName>
        <fullName evidence="4">MAM domain-containing protein</fullName>
    </submittedName>
</protein>
<evidence type="ECO:0000256" key="1">
    <source>
        <dbReference type="SAM" id="SignalP"/>
    </source>
</evidence>
<dbReference type="AlphaFoldDB" id="A0A0N5C1V6"/>
<dbReference type="SMART" id="SM00137">
    <property type="entry name" value="MAM"/>
    <property type="match status" value="1"/>
</dbReference>
<dbReference type="SUPFAM" id="SSF49899">
    <property type="entry name" value="Concanavalin A-like lectins/glucanases"/>
    <property type="match status" value="1"/>
</dbReference>
<dbReference type="InterPro" id="IPR013320">
    <property type="entry name" value="ConA-like_dom_sf"/>
</dbReference>
<reference evidence="4" key="1">
    <citation type="submission" date="2017-02" db="UniProtKB">
        <authorList>
            <consortium name="WormBaseParasite"/>
        </authorList>
    </citation>
    <scope>IDENTIFICATION</scope>
</reference>
<dbReference type="Pfam" id="PF00629">
    <property type="entry name" value="MAM"/>
    <property type="match status" value="1"/>
</dbReference>
<evidence type="ECO:0000313" key="4">
    <source>
        <dbReference type="WBParaSite" id="SPAL_0001197600.1"/>
    </source>
</evidence>
<feature type="domain" description="MAM" evidence="2">
    <location>
        <begin position="28"/>
        <end position="177"/>
    </location>
</feature>
<dbReference type="WBParaSite" id="SPAL_0001197600.1">
    <property type="protein sequence ID" value="SPAL_0001197600.1"/>
    <property type="gene ID" value="SPAL_0001197600"/>
</dbReference>
<dbReference type="InterPro" id="IPR000998">
    <property type="entry name" value="MAM_dom"/>
</dbReference>
<proteinExistence type="predicted"/>
<dbReference type="GO" id="GO:0016020">
    <property type="term" value="C:membrane"/>
    <property type="evidence" value="ECO:0007669"/>
    <property type="project" value="InterPro"/>
</dbReference>
<name>A0A0N5C1V6_STREA</name>
<feature type="signal peptide" evidence="1">
    <location>
        <begin position="1"/>
        <end position="18"/>
    </location>
</feature>
<evidence type="ECO:0000259" key="2">
    <source>
        <dbReference type="PROSITE" id="PS50060"/>
    </source>
</evidence>
<accession>A0A0N5C1V6</accession>